<dbReference type="GO" id="GO:0016491">
    <property type="term" value="F:oxidoreductase activity"/>
    <property type="evidence" value="ECO:0007669"/>
    <property type="project" value="UniProtKB-KW"/>
</dbReference>
<proteinExistence type="predicted"/>
<evidence type="ECO:0000313" key="4">
    <source>
        <dbReference type="EMBL" id="POR46518.1"/>
    </source>
</evidence>
<dbReference type="SUPFAM" id="SSF51905">
    <property type="entry name" value="FAD/NAD(P)-binding domain"/>
    <property type="match status" value="1"/>
</dbReference>
<name>A0A2S4LVQ3_9HYPH</name>
<dbReference type="InterPro" id="IPR036188">
    <property type="entry name" value="FAD/NAD-bd_sf"/>
</dbReference>
<dbReference type="InterPro" id="IPR006076">
    <property type="entry name" value="FAD-dep_OxRdtase"/>
</dbReference>
<feature type="domain" description="FAD dependent oxidoreductase" evidence="3">
    <location>
        <begin position="30"/>
        <end position="378"/>
    </location>
</feature>
<accession>A0A2S4LVQ3</accession>
<dbReference type="PRINTS" id="PR00757">
    <property type="entry name" value="AMINEOXDASEF"/>
</dbReference>
<dbReference type="Gene3D" id="3.30.9.10">
    <property type="entry name" value="D-Amino Acid Oxidase, subunit A, domain 2"/>
    <property type="match status" value="1"/>
</dbReference>
<evidence type="ECO:0000259" key="3">
    <source>
        <dbReference type="Pfam" id="PF01266"/>
    </source>
</evidence>
<protein>
    <submittedName>
        <fullName evidence="4">Gamma-glutamylputrescine oxidase</fullName>
    </submittedName>
</protein>
<organism evidence="4 5">
    <name type="scientific">Bosea psychrotolerans</name>
    <dbReference type="NCBI Taxonomy" id="1871628"/>
    <lineage>
        <taxon>Bacteria</taxon>
        <taxon>Pseudomonadati</taxon>
        <taxon>Pseudomonadota</taxon>
        <taxon>Alphaproteobacteria</taxon>
        <taxon>Hyphomicrobiales</taxon>
        <taxon>Boseaceae</taxon>
        <taxon>Bosea</taxon>
    </lineage>
</organism>
<evidence type="ECO:0000256" key="2">
    <source>
        <dbReference type="ARBA" id="ARBA00023002"/>
    </source>
</evidence>
<dbReference type="RefSeq" id="WP_181012038.1">
    <property type="nucleotide sequence ID" value="NZ_PQFZ01000024.1"/>
</dbReference>
<dbReference type="Proteomes" id="UP000236919">
    <property type="component" value="Unassembled WGS sequence"/>
</dbReference>
<dbReference type="EMBL" id="PQFZ01000024">
    <property type="protein sequence ID" value="POR46518.1"/>
    <property type="molecule type" value="Genomic_DNA"/>
</dbReference>
<dbReference type="Gene3D" id="3.50.50.60">
    <property type="entry name" value="FAD/NAD(P)-binding domain"/>
    <property type="match status" value="1"/>
</dbReference>
<dbReference type="PANTHER" id="PTHR13847:SF281">
    <property type="entry name" value="FAD DEPENDENT OXIDOREDUCTASE DOMAIN-CONTAINING PROTEIN"/>
    <property type="match status" value="1"/>
</dbReference>
<keyword evidence="5" id="KW-1185">Reference proteome</keyword>
<sequence length="438" mass="46487">MRPYPQTHYAATRSDDAQWPALEADCEVETCVIGGGLAGLATALGLAERGRSVVLLEANRMGWGASGRNGGFASAGYPLSMRDLVAQRGLSDAAALWRLSVEALSVVSRRAEALGPDTLQGHGALRCRIAWQPDTLREHVGWMNEQFAAGLVHLPAGELGALLATEAYADGFLNPASLQIQPLNLARGMAHAAAAAGARLHEGSEVVAIEAAGAARKVVARSGSVTARHVVLAGGAHLGMLHAGLGLATVPVASFVVATKPASEQLRAAIRTGFAVSDTRVATDYYRVLPDGRLLWGGRANAFEYAPETVRGLLKRDIARIYPQLADLEIESAWSGLMPIARHRMPVIGPLAEGLWAAACFGGLGLVNTTLAGELIASAIAEGDDRHRHFAPFGLPFAGGTYGRAAFQFIYWRHQLEDWVKRPRARKRGRPAVTEGQP</sequence>
<dbReference type="InterPro" id="IPR001613">
    <property type="entry name" value="Flavin_amine_oxidase"/>
</dbReference>
<dbReference type="Pfam" id="PF01266">
    <property type="entry name" value="DAO"/>
    <property type="match status" value="1"/>
</dbReference>
<gene>
    <name evidence="4" type="ORF">CYD53_12446</name>
</gene>
<evidence type="ECO:0000313" key="5">
    <source>
        <dbReference type="Proteomes" id="UP000236919"/>
    </source>
</evidence>
<dbReference type="AlphaFoldDB" id="A0A2S4LVQ3"/>
<comment type="caution">
    <text evidence="4">The sequence shown here is derived from an EMBL/GenBank/DDBJ whole genome shotgun (WGS) entry which is preliminary data.</text>
</comment>
<dbReference type="GO" id="GO:0005737">
    <property type="term" value="C:cytoplasm"/>
    <property type="evidence" value="ECO:0007669"/>
    <property type="project" value="TreeGrafter"/>
</dbReference>
<reference evidence="4 5" key="1">
    <citation type="submission" date="2018-01" db="EMBL/GenBank/DDBJ databases">
        <title>Genomic Encyclopedia of Type Strains, Phase III (KMG-III): the genomes of soil and plant-associated and newly described type strains.</title>
        <authorList>
            <person name="Whitman W."/>
        </authorList>
    </citation>
    <scope>NUCLEOTIDE SEQUENCE [LARGE SCALE GENOMIC DNA]</scope>
    <source>
        <strain evidence="4 5">1131</strain>
    </source>
</reference>
<evidence type="ECO:0000256" key="1">
    <source>
        <dbReference type="ARBA" id="ARBA00001974"/>
    </source>
</evidence>
<keyword evidence="2" id="KW-0560">Oxidoreductase</keyword>
<dbReference type="PANTHER" id="PTHR13847">
    <property type="entry name" value="SARCOSINE DEHYDROGENASE-RELATED"/>
    <property type="match status" value="1"/>
</dbReference>
<comment type="cofactor">
    <cofactor evidence="1">
        <name>FAD</name>
        <dbReference type="ChEBI" id="CHEBI:57692"/>
    </cofactor>
</comment>